<dbReference type="Proteomes" id="UP000288716">
    <property type="component" value="Unassembled WGS sequence"/>
</dbReference>
<dbReference type="SUPFAM" id="SSF63748">
    <property type="entry name" value="Tudor/PWWP/MBT"/>
    <property type="match status" value="1"/>
</dbReference>
<comment type="caution">
    <text evidence="7">The sequence shown here is derived from an EMBL/GenBank/DDBJ whole genome shotgun (WGS) entry which is preliminary data.</text>
</comment>
<dbReference type="Gene3D" id="1.20.930.10">
    <property type="entry name" value="Conserved domain common to transcription factors TFIIS, elongin A, CRSP70"/>
    <property type="match status" value="1"/>
</dbReference>
<sequence length="431" mass="48678">MSANNKNGTRNGTSNENSKSEASEKRSAYKPQVGDLVFAKVKGYPPWPARVEDVAPPGLKLSAGKFPVFFFGSYETAAVGAKDIFPYYEHKQKYGQPKKMKFFKEGIWEIENNPGIKSSNAAVNNNSTSKSDNSESPDTENDESNKNAGGDSKKLKEGNEIVGGIASERNSVDDDNENLVIDETTLVPPSKKKEKATRKRKKKASEETPIVNTANTSVERSRSGRMIKRRRFSSEEEDFEVEDDQFLYETTPPGVVESVDESLKTESNSNDSKESENEKKETAKESEISANESETDDRKLSLSKAEKLRQKIAQKEKEKEARKLAKLEEKRKQRLEKLKSQPVTPDLLRDIETEIIESLNVEKTDIGRCLYAMNKLDILAITQTDLSSYVNIVQTLKRCRKYKSNEKVRQKSDYLYFKFKSLFLGGVDEVK</sequence>
<proteinExistence type="inferred from homology"/>
<evidence type="ECO:0000259" key="6">
    <source>
        <dbReference type="PROSITE" id="PS50812"/>
    </source>
</evidence>
<feature type="compositionally biased region" description="Low complexity" evidence="5">
    <location>
        <begin position="117"/>
        <end position="131"/>
    </location>
</feature>
<dbReference type="InterPro" id="IPR000313">
    <property type="entry name" value="PWWP_dom"/>
</dbReference>
<dbReference type="AlphaFoldDB" id="A0A443SWT5"/>
<reference evidence="7 8" key="1">
    <citation type="journal article" date="2018" name="Gigascience">
        <title>Genomes of trombidid mites reveal novel predicted allergens and laterally-transferred genes associated with secondary metabolism.</title>
        <authorList>
            <person name="Dong X."/>
            <person name="Chaisiri K."/>
            <person name="Xia D."/>
            <person name="Armstrong S.D."/>
            <person name="Fang Y."/>
            <person name="Donnelly M.J."/>
            <person name="Kadowaki T."/>
            <person name="McGarry J.W."/>
            <person name="Darby A.C."/>
            <person name="Makepeace B.L."/>
        </authorList>
    </citation>
    <scope>NUCLEOTIDE SEQUENCE [LARGE SCALE GENOMIC DNA]</scope>
    <source>
        <strain evidence="7">UoL-UT</strain>
    </source>
</reference>
<dbReference type="CDD" id="cd05834">
    <property type="entry name" value="PWWP_HRP"/>
    <property type="match status" value="1"/>
</dbReference>
<dbReference type="PROSITE" id="PS50812">
    <property type="entry name" value="PWWP"/>
    <property type="match status" value="1"/>
</dbReference>
<evidence type="ECO:0000313" key="8">
    <source>
        <dbReference type="Proteomes" id="UP000288716"/>
    </source>
</evidence>
<dbReference type="Gene3D" id="2.30.30.140">
    <property type="match status" value="1"/>
</dbReference>
<organism evidence="7 8">
    <name type="scientific">Leptotrombidium deliense</name>
    <dbReference type="NCBI Taxonomy" id="299467"/>
    <lineage>
        <taxon>Eukaryota</taxon>
        <taxon>Metazoa</taxon>
        <taxon>Ecdysozoa</taxon>
        <taxon>Arthropoda</taxon>
        <taxon>Chelicerata</taxon>
        <taxon>Arachnida</taxon>
        <taxon>Acari</taxon>
        <taxon>Acariformes</taxon>
        <taxon>Trombidiformes</taxon>
        <taxon>Prostigmata</taxon>
        <taxon>Anystina</taxon>
        <taxon>Parasitengona</taxon>
        <taxon>Trombiculoidea</taxon>
        <taxon>Trombiculidae</taxon>
        <taxon>Leptotrombidium</taxon>
    </lineage>
</organism>
<feature type="compositionally biased region" description="Basic residues" evidence="5">
    <location>
        <begin position="190"/>
        <end position="203"/>
    </location>
</feature>
<feature type="compositionally biased region" description="Basic and acidic residues" evidence="5">
    <location>
        <begin position="18"/>
        <end position="27"/>
    </location>
</feature>
<dbReference type="PANTHER" id="PTHR12550:SF70">
    <property type="entry name" value="JIL-1 ANCHORING AND STABILIZING PROTEIN, ISOFORM A"/>
    <property type="match status" value="1"/>
</dbReference>
<dbReference type="Pfam" id="PF00855">
    <property type="entry name" value="PWWP"/>
    <property type="match status" value="1"/>
</dbReference>
<gene>
    <name evidence="7" type="ORF">B4U80_01534</name>
</gene>
<feature type="compositionally biased region" description="Basic and acidic residues" evidence="5">
    <location>
        <begin position="271"/>
        <end position="287"/>
    </location>
</feature>
<dbReference type="VEuPathDB" id="VectorBase:LDEU000073"/>
<feature type="compositionally biased region" description="Acidic residues" evidence="5">
    <location>
        <begin position="235"/>
        <end position="246"/>
    </location>
</feature>
<dbReference type="EMBL" id="NCKV01000012">
    <property type="protein sequence ID" value="RWS31967.1"/>
    <property type="molecule type" value="Genomic_DNA"/>
</dbReference>
<keyword evidence="3" id="KW-0175">Coiled coil</keyword>
<feature type="domain" description="PWWP" evidence="6">
    <location>
        <begin position="33"/>
        <end position="90"/>
    </location>
</feature>
<comment type="subcellular location">
    <subcellularLocation>
        <location evidence="1">Nucleus</location>
    </subcellularLocation>
</comment>
<comment type="similarity">
    <text evidence="2">Belongs to the HDGF family.</text>
</comment>
<dbReference type="InterPro" id="IPR036218">
    <property type="entry name" value="HIVI-bd_sf"/>
</dbReference>
<dbReference type="SMART" id="SM00293">
    <property type="entry name" value="PWWP"/>
    <property type="match status" value="1"/>
</dbReference>
<evidence type="ECO:0000256" key="4">
    <source>
        <dbReference type="ARBA" id="ARBA00023242"/>
    </source>
</evidence>
<dbReference type="SUPFAM" id="SSF140576">
    <property type="entry name" value="HIV integrase-binding domain"/>
    <property type="match status" value="1"/>
</dbReference>
<keyword evidence="4" id="KW-0539">Nucleus</keyword>
<evidence type="ECO:0000256" key="2">
    <source>
        <dbReference type="ARBA" id="ARBA00005309"/>
    </source>
</evidence>
<dbReference type="GO" id="GO:0005634">
    <property type="term" value="C:nucleus"/>
    <property type="evidence" value="ECO:0007669"/>
    <property type="project" value="UniProtKB-SubCell"/>
</dbReference>
<dbReference type="InterPro" id="IPR035441">
    <property type="entry name" value="TFIIS/LEDGF_dom_sf"/>
</dbReference>
<evidence type="ECO:0000313" key="7">
    <source>
        <dbReference type="EMBL" id="RWS31967.1"/>
    </source>
</evidence>
<dbReference type="PANTHER" id="PTHR12550">
    <property type="entry name" value="HEPATOMA-DERIVED GROWTH FACTOR-RELATED"/>
    <property type="match status" value="1"/>
</dbReference>
<dbReference type="InterPro" id="IPR021567">
    <property type="entry name" value="LEDGF_IBD"/>
</dbReference>
<evidence type="ECO:0000256" key="1">
    <source>
        <dbReference type="ARBA" id="ARBA00004123"/>
    </source>
</evidence>
<dbReference type="OrthoDB" id="62853at2759"/>
<dbReference type="Pfam" id="PF11467">
    <property type="entry name" value="LEDGF"/>
    <property type="match status" value="1"/>
</dbReference>
<protein>
    <submittedName>
        <fullName evidence="7">PC4 and SFRS1-interacting protein-like isoform X2</fullName>
    </submittedName>
</protein>
<evidence type="ECO:0000256" key="5">
    <source>
        <dbReference type="SAM" id="MobiDB-lite"/>
    </source>
</evidence>
<name>A0A443SWT5_9ACAR</name>
<feature type="region of interest" description="Disordered" evidence="5">
    <location>
        <begin position="1"/>
        <end position="29"/>
    </location>
</feature>
<evidence type="ECO:0000256" key="3">
    <source>
        <dbReference type="ARBA" id="ARBA00023054"/>
    </source>
</evidence>
<feature type="region of interest" description="Disordered" evidence="5">
    <location>
        <begin position="114"/>
        <end position="301"/>
    </location>
</feature>
<keyword evidence="8" id="KW-1185">Reference proteome</keyword>
<accession>A0A443SWT5</accession>
<dbReference type="STRING" id="299467.A0A443SWT5"/>
<feature type="compositionally biased region" description="Polar residues" evidence="5">
    <location>
        <begin position="1"/>
        <end position="13"/>
    </location>
</feature>